<name>A0A2G5CGY0_AQUCA</name>
<dbReference type="AlphaFoldDB" id="A0A2G5CGY0"/>
<sequence>MLQFYVKSHPFLHISILCLYCRNSNQPYRNRTLNIQALCSPATARLPAPVSLAMPATVPEKCLLLSLRVFGFIASHAQITFEEEKKHQLNYILS</sequence>
<protein>
    <submittedName>
        <fullName evidence="1">Uncharacterized protein</fullName>
    </submittedName>
</protein>
<dbReference type="EMBL" id="KZ305072">
    <property type="protein sequence ID" value="PIA30519.1"/>
    <property type="molecule type" value="Genomic_DNA"/>
</dbReference>
<accession>A0A2G5CGY0</accession>
<dbReference type="Proteomes" id="UP000230069">
    <property type="component" value="Unassembled WGS sequence"/>
</dbReference>
<proteinExistence type="predicted"/>
<dbReference type="InParanoid" id="A0A2G5CGY0"/>
<evidence type="ECO:0000313" key="1">
    <source>
        <dbReference type="EMBL" id="PIA30519.1"/>
    </source>
</evidence>
<evidence type="ECO:0000313" key="2">
    <source>
        <dbReference type="Proteomes" id="UP000230069"/>
    </source>
</evidence>
<gene>
    <name evidence="1" type="ORF">AQUCO_05500063v1</name>
</gene>
<reference evidence="1 2" key="1">
    <citation type="submission" date="2017-09" db="EMBL/GenBank/DDBJ databases">
        <title>WGS assembly of Aquilegia coerulea Goldsmith.</title>
        <authorList>
            <person name="Hodges S."/>
            <person name="Kramer E."/>
            <person name="Nordborg M."/>
            <person name="Tomkins J."/>
            <person name="Borevitz J."/>
            <person name="Derieg N."/>
            <person name="Yan J."/>
            <person name="Mihaltcheva S."/>
            <person name="Hayes R.D."/>
            <person name="Rokhsar D."/>
        </authorList>
    </citation>
    <scope>NUCLEOTIDE SEQUENCE [LARGE SCALE GENOMIC DNA]</scope>
    <source>
        <strain evidence="2">cv. Goldsmith</strain>
    </source>
</reference>
<organism evidence="1 2">
    <name type="scientific">Aquilegia coerulea</name>
    <name type="common">Rocky mountain columbine</name>
    <dbReference type="NCBI Taxonomy" id="218851"/>
    <lineage>
        <taxon>Eukaryota</taxon>
        <taxon>Viridiplantae</taxon>
        <taxon>Streptophyta</taxon>
        <taxon>Embryophyta</taxon>
        <taxon>Tracheophyta</taxon>
        <taxon>Spermatophyta</taxon>
        <taxon>Magnoliopsida</taxon>
        <taxon>Ranunculales</taxon>
        <taxon>Ranunculaceae</taxon>
        <taxon>Thalictroideae</taxon>
        <taxon>Aquilegia</taxon>
    </lineage>
</organism>
<keyword evidence="2" id="KW-1185">Reference proteome</keyword>